<name>A8NIE8_COPC7</name>
<proteinExistence type="predicted"/>
<evidence type="ECO:0000256" key="1">
    <source>
        <dbReference type="SAM" id="MobiDB-lite"/>
    </source>
</evidence>
<evidence type="ECO:0000259" key="3">
    <source>
        <dbReference type="Pfam" id="PF20153"/>
    </source>
</evidence>
<dbReference type="VEuPathDB" id="FungiDB:CC1G_01661"/>
<feature type="transmembrane region" description="Helical" evidence="2">
    <location>
        <begin position="194"/>
        <end position="222"/>
    </location>
</feature>
<accession>A8NIE8</accession>
<keyword evidence="2" id="KW-0812">Transmembrane</keyword>
<dbReference type="AlphaFoldDB" id="A8NIE8"/>
<dbReference type="EMBL" id="AACS02000010">
    <property type="protein sequence ID" value="EAU88014.2"/>
    <property type="molecule type" value="Genomic_DNA"/>
</dbReference>
<keyword evidence="5" id="KW-1185">Reference proteome</keyword>
<comment type="caution">
    <text evidence="4">The sequence shown here is derived from an EMBL/GenBank/DDBJ whole genome shotgun (WGS) entry which is preliminary data.</text>
</comment>
<evidence type="ECO:0000256" key="2">
    <source>
        <dbReference type="SAM" id="Phobius"/>
    </source>
</evidence>
<dbReference type="GeneID" id="6010488"/>
<dbReference type="HOGENOM" id="CLU_281304_0_0_1"/>
<dbReference type="Proteomes" id="UP000001861">
    <property type="component" value="Unassembled WGS sequence"/>
</dbReference>
<evidence type="ECO:0000313" key="4">
    <source>
        <dbReference type="EMBL" id="EAU88014.2"/>
    </source>
</evidence>
<gene>
    <name evidence="4" type="ORF">CC1G_01661</name>
</gene>
<evidence type="ECO:0000313" key="5">
    <source>
        <dbReference type="Proteomes" id="UP000001861"/>
    </source>
</evidence>
<protein>
    <recommendedName>
        <fullName evidence="3">DUF6535 domain-containing protein</fullName>
    </recommendedName>
</protein>
<reference evidence="4 5" key="1">
    <citation type="journal article" date="2010" name="Proc. Natl. Acad. Sci. U.S.A.">
        <title>Insights into evolution of multicellular fungi from the assembled chromosomes of the mushroom Coprinopsis cinerea (Coprinus cinereus).</title>
        <authorList>
            <person name="Stajich J.E."/>
            <person name="Wilke S.K."/>
            <person name="Ahren D."/>
            <person name="Au C.H."/>
            <person name="Birren B.W."/>
            <person name="Borodovsky M."/>
            <person name="Burns C."/>
            <person name="Canback B."/>
            <person name="Casselton L.A."/>
            <person name="Cheng C.K."/>
            <person name="Deng J."/>
            <person name="Dietrich F.S."/>
            <person name="Fargo D.C."/>
            <person name="Farman M.L."/>
            <person name="Gathman A.C."/>
            <person name="Goldberg J."/>
            <person name="Guigo R."/>
            <person name="Hoegger P.J."/>
            <person name="Hooker J.B."/>
            <person name="Huggins A."/>
            <person name="James T.Y."/>
            <person name="Kamada T."/>
            <person name="Kilaru S."/>
            <person name="Kodira C."/>
            <person name="Kues U."/>
            <person name="Kupfer D."/>
            <person name="Kwan H.S."/>
            <person name="Lomsadze A."/>
            <person name="Li W."/>
            <person name="Lilly W.W."/>
            <person name="Ma L.J."/>
            <person name="Mackey A.J."/>
            <person name="Manning G."/>
            <person name="Martin F."/>
            <person name="Muraguchi H."/>
            <person name="Natvig D.O."/>
            <person name="Palmerini H."/>
            <person name="Ramesh M.A."/>
            <person name="Rehmeyer C.J."/>
            <person name="Roe B.A."/>
            <person name="Shenoy N."/>
            <person name="Stanke M."/>
            <person name="Ter-Hovhannisyan V."/>
            <person name="Tunlid A."/>
            <person name="Velagapudi R."/>
            <person name="Vision T.J."/>
            <person name="Zeng Q."/>
            <person name="Zolan M.E."/>
            <person name="Pukkila P.J."/>
        </authorList>
    </citation>
    <scope>NUCLEOTIDE SEQUENCE [LARGE SCALE GENOMIC DNA]</scope>
    <source>
        <strain evidence="5">Okayama-7 / 130 / ATCC MYA-4618 / FGSC 9003</strain>
    </source>
</reference>
<dbReference type="InterPro" id="IPR045338">
    <property type="entry name" value="DUF6535"/>
</dbReference>
<feature type="domain" description="DUF6535" evidence="3">
    <location>
        <begin position="15"/>
        <end position="193"/>
    </location>
</feature>
<organism evidence="4 5">
    <name type="scientific">Coprinopsis cinerea (strain Okayama-7 / 130 / ATCC MYA-4618 / FGSC 9003)</name>
    <name type="common">Inky cap fungus</name>
    <name type="synonym">Hormographiella aspergillata</name>
    <dbReference type="NCBI Taxonomy" id="240176"/>
    <lineage>
        <taxon>Eukaryota</taxon>
        <taxon>Fungi</taxon>
        <taxon>Dikarya</taxon>
        <taxon>Basidiomycota</taxon>
        <taxon>Agaricomycotina</taxon>
        <taxon>Agaricomycetes</taxon>
        <taxon>Agaricomycetidae</taxon>
        <taxon>Agaricales</taxon>
        <taxon>Agaricineae</taxon>
        <taxon>Psathyrellaceae</taxon>
        <taxon>Coprinopsis</taxon>
    </lineage>
</organism>
<dbReference type="RefSeq" id="XP_001833984.2">
    <property type="nucleotide sequence ID" value="XM_001833932.2"/>
</dbReference>
<dbReference type="STRING" id="240176.A8NIE8"/>
<keyword evidence="2" id="KW-1133">Transmembrane helix</keyword>
<feature type="transmembrane region" description="Helical" evidence="2">
    <location>
        <begin position="161"/>
        <end position="188"/>
    </location>
</feature>
<sequence>MTRSRYEPQRTTDPWEALDGILKTTDTSVCNAWKEEIEKLLVLAGLACAVVTPFAIESYRELKEDPQEAAVHLLSQVVSALGGDQRPQASARDVDSYSLLPGAGSAIRVNIFWFLSITLNLCTVFVGIICLQWIREYTYRDDNMSAKEASALRQMRYEGLVYWRVSAIISALPLFLQSSLILFFLGLLEFLWNLNWAVAAVITLVVLLLCAFFSLTTVLPALQSFFPPNEHFWTPQCPYKSSQAWLFHQCFSLFISISPSLPRLVRWFRGCSAPKQLTLRLQNIKDWMEFDLLWREVRDGVPWDYQGDILTAEQLKAQQTDGVDSAYGLASLIHNRQGINTYSIIHHCLQDVHLFTATQVLQIAGFKAEVALLEQAPRSSKRSFIAFHVLDVVFQRDERLRGDLLPYRLELFLELAKVPQLAPHVIPVVDLRDVRSDRMKVGILDYLADRYRSATSTYSLSPEINLGLTLLKAVDVTAIRTKWETFKPLADFALALHLWSRDHPSLFEVIQTSHDDFKPHLLIYQLFCNSDSSRNTVYSLQIIQEACSSSNDPFKLLSHWVHRVEWRELQTLAQHIISDQHQAAGKFRHNVTTLHPMTLRRIVLAEIVRHLVLVAPGLRSYYFLQVELYIDLYYRTGTTCLPWPIRNDEDLRFLLSYGSPELLRGLLDVLIAKMQQGHSLQDEGPTLLFCLRILNPVPDLPMSDEKSFAKTLMHAIFLWPSAWLSRCPNSIGDTTSGSTSISQAALRTMILSALHELGWTRHFPNADILEALRGGPGPTSSVTHRFHFLMQDIDIQGLLDFLDIVFPSSDASSHPPSASSLEGDIIPNDVPLKDVSVSLALLFSMWFEKLGQSRDRGAILQLQRFSPHRIRMYLHVMSAIPGVYIRGMLRPPWQDPTLDFRAVEFSKVLLEVVLNYLPWIAILARSSFDAKTSPLDIEAKEPAISGLMILSTKERRDREFAWSLVYSALLQGPSSSSPPSFDGSPHEFSISPSSPSTSDSSHTLCEPEIDKTNPLSQVSLEYLRGFSNAIARSQGTCFNGESFPCDALHVRFLLSLYRSREEGHRKVLQSKEVVKGILRPLRYATILNARNEHLDEQDMYDWRRLLDTCNDRLA</sequence>
<feature type="region of interest" description="Disordered" evidence="1">
    <location>
        <begin position="976"/>
        <end position="1008"/>
    </location>
</feature>
<dbReference type="KEGG" id="cci:CC1G_01661"/>
<dbReference type="OrthoDB" id="3219854at2759"/>
<keyword evidence="2" id="KW-0472">Membrane</keyword>
<feature type="transmembrane region" description="Helical" evidence="2">
    <location>
        <begin position="111"/>
        <end position="134"/>
    </location>
</feature>
<dbReference type="InParanoid" id="A8NIE8"/>
<dbReference type="Pfam" id="PF20153">
    <property type="entry name" value="DUF6535"/>
    <property type="match status" value="1"/>
</dbReference>
<dbReference type="eggNOG" id="ENOG502SN69">
    <property type="taxonomic scope" value="Eukaryota"/>
</dbReference>
<feature type="compositionally biased region" description="Low complexity" evidence="1">
    <location>
        <begin position="976"/>
        <end position="1001"/>
    </location>
</feature>